<evidence type="ECO:0008006" key="5">
    <source>
        <dbReference type="Google" id="ProtNLM"/>
    </source>
</evidence>
<dbReference type="InParanoid" id="E9GGL2"/>
<dbReference type="Proteomes" id="UP000000305">
    <property type="component" value="Unassembled WGS sequence"/>
</dbReference>
<feature type="compositionally biased region" description="Low complexity" evidence="2">
    <location>
        <begin position="91"/>
        <end position="104"/>
    </location>
</feature>
<dbReference type="EMBL" id="GL732543">
    <property type="protein sequence ID" value="EFX81466.1"/>
    <property type="molecule type" value="Genomic_DNA"/>
</dbReference>
<dbReference type="PANTHER" id="PTHR46954:SF1">
    <property type="entry name" value="C2H2-TYPE DOMAIN-CONTAINING PROTEIN"/>
    <property type="match status" value="1"/>
</dbReference>
<accession>E9GGL2</accession>
<evidence type="ECO:0000256" key="1">
    <source>
        <dbReference type="SAM" id="Coils"/>
    </source>
</evidence>
<dbReference type="eggNOG" id="ENOG502QWEQ">
    <property type="taxonomic scope" value="Eukaryota"/>
</dbReference>
<dbReference type="OrthoDB" id="6371737at2759"/>
<protein>
    <recommendedName>
        <fullName evidence="5">C2H2-type domain-containing protein</fullName>
    </recommendedName>
</protein>
<sequence>MDKNKLYTSLFQSYVEAHPNKTRQVCQNHITEIWNGIKKDADLPQKVESLLNQYKSLALKNKGALCKFWETLPKKSEASEPISSGDEKDAPVPSDSSSSAATSAKNVVKAKVQDDIKKQIGLINGDLVGLYKRRSCGQLTGDQEVELKKKKKEKDQLEDLLKKKIDAQQRQQKFRNERKKKLSKLCETNQEISKALKVRGKSGRPRLEIEQPDLLKAIVDIALYGSAAHEKRQSDVYRSIKTLQELTDQLVSDGFKISRSGVYLRLLPKRSSNLEGKRHVETVPVRLIRAQNDAHSKHIDMHFCTATIKHLEELASILGPNEVFFLSQDDKSRVPIGLTAANKQAPLLMHVEYRVSLPDHDWVVASKHKLIPFVYAAIQIKQNGIGNPESVTYSGPTYVAIRSGKHASSSALAHGLDFEKLLQLPEFDTFSKSGIDRSIKPVIIFTVDGGPDENPRYQKVIQVAIHHFEKHGSDAIFIATNAPGRSAFNRVERRMAPLSKELSGVILPHEHYGSHLDSQGRTIDKKKELENFGFAGQTLAEIWSSVNIDNFPTIANYIDPKSSELKVENLVTKDSKWFSQHVRTSQYFTQIVKCLDVTCCAKPRSSYFTVVPGRFIPPPIPIYQSADGLLVPERTDVEKHKFPSLFATQVIKFDEILPRSCRSFKTMPYDLFCPSVQTALMDRCCKICHLYFASVVMLKKHLPEHRESPNLVATQSVPVRTRPVRVAARRQRELMAVIAMHEENGEHVEWVDEDELDITGIILPQEEDGDDNPMPVITMEEHFTGVWEEEN</sequence>
<evidence type="ECO:0000313" key="3">
    <source>
        <dbReference type="EMBL" id="EFX81466.1"/>
    </source>
</evidence>
<dbReference type="PhylomeDB" id="E9GGL2"/>
<evidence type="ECO:0000256" key="2">
    <source>
        <dbReference type="SAM" id="MobiDB-lite"/>
    </source>
</evidence>
<keyword evidence="1" id="KW-0175">Coiled coil</keyword>
<reference evidence="3 4" key="1">
    <citation type="journal article" date="2011" name="Science">
        <title>The ecoresponsive genome of Daphnia pulex.</title>
        <authorList>
            <person name="Colbourne J.K."/>
            <person name="Pfrender M.E."/>
            <person name="Gilbert D."/>
            <person name="Thomas W.K."/>
            <person name="Tucker A."/>
            <person name="Oakley T.H."/>
            <person name="Tokishita S."/>
            <person name="Aerts A."/>
            <person name="Arnold G.J."/>
            <person name="Basu M.K."/>
            <person name="Bauer D.J."/>
            <person name="Caceres C.E."/>
            <person name="Carmel L."/>
            <person name="Casola C."/>
            <person name="Choi J.H."/>
            <person name="Detter J.C."/>
            <person name="Dong Q."/>
            <person name="Dusheyko S."/>
            <person name="Eads B.D."/>
            <person name="Frohlich T."/>
            <person name="Geiler-Samerotte K.A."/>
            <person name="Gerlach D."/>
            <person name="Hatcher P."/>
            <person name="Jogdeo S."/>
            <person name="Krijgsveld J."/>
            <person name="Kriventseva E.V."/>
            <person name="Kultz D."/>
            <person name="Laforsch C."/>
            <person name="Lindquist E."/>
            <person name="Lopez J."/>
            <person name="Manak J.R."/>
            <person name="Muller J."/>
            <person name="Pangilinan J."/>
            <person name="Patwardhan R.P."/>
            <person name="Pitluck S."/>
            <person name="Pritham E.J."/>
            <person name="Rechtsteiner A."/>
            <person name="Rho M."/>
            <person name="Rogozin I.B."/>
            <person name="Sakarya O."/>
            <person name="Salamov A."/>
            <person name="Schaack S."/>
            <person name="Shapiro H."/>
            <person name="Shiga Y."/>
            <person name="Skalitzky C."/>
            <person name="Smith Z."/>
            <person name="Souvorov A."/>
            <person name="Sung W."/>
            <person name="Tang Z."/>
            <person name="Tsuchiya D."/>
            <person name="Tu H."/>
            <person name="Vos H."/>
            <person name="Wang M."/>
            <person name="Wolf Y.I."/>
            <person name="Yamagata H."/>
            <person name="Yamada T."/>
            <person name="Ye Y."/>
            <person name="Shaw J.R."/>
            <person name="Andrews J."/>
            <person name="Crease T.J."/>
            <person name="Tang H."/>
            <person name="Lucas S.M."/>
            <person name="Robertson H.M."/>
            <person name="Bork P."/>
            <person name="Koonin E.V."/>
            <person name="Zdobnov E.M."/>
            <person name="Grigoriev I.V."/>
            <person name="Lynch M."/>
            <person name="Boore J.L."/>
        </authorList>
    </citation>
    <scope>NUCLEOTIDE SEQUENCE [LARGE SCALE GENOMIC DNA]</scope>
</reference>
<dbReference type="KEGG" id="dpx:DAPPUDRAFT_317650"/>
<evidence type="ECO:0000313" key="4">
    <source>
        <dbReference type="Proteomes" id="UP000000305"/>
    </source>
</evidence>
<proteinExistence type="predicted"/>
<dbReference type="OMA" id="IRESHYL"/>
<name>E9GGL2_DAPPU</name>
<feature type="coiled-coil region" evidence="1">
    <location>
        <begin position="140"/>
        <end position="177"/>
    </location>
</feature>
<dbReference type="PANTHER" id="PTHR46954">
    <property type="entry name" value="C2H2-TYPE DOMAIN-CONTAINING PROTEIN"/>
    <property type="match status" value="1"/>
</dbReference>
<dbReference type="HOGENOM" id="CLU_027603_0_0_1"/>
<organism evidence="3 4">
    <name type="scientific">Daphnia pulex</name>
    <name type="common">Water flea</name>
    <dbReference type="NCBI Taxonomy" id="6669"/>
    <lineage>
        <taxon>Eukaryota</taxon>
        <taxon>Metazoa</taxon>
        <taxon>Ecdysozoa</taxon>
        <taxon>Arthropoda</taxon>
        <taxon>Crustacea</taxon>
        <taxon>Branchiopoda</taxon>
        <taxon>Diplostraca</taxon>
        <taxon>Cladocera</taxon>
        <taxon>Anomopoda</taxon>
        <taxon>Daphniidae</taxon>
        <taxon>Daphnia</taxon>
    </lineage>
</organism>
<feature type="region of interest" description="Disordered" evidence="2">
    <location>
        <begin position="77"/>
        <end position="104"/>
    </location>
</feature>
<dbReference type="AlphaFoldDB" id="E9GGL2"/>
<keyword evidence="4" id="KW-1185">Reference proteome</keyword>
<gene>
    <name evidence="3" type="ORF">DAPPUDRAFT_317650</name>
</gene>